<dbReference type="OrthoDB" id="5241536at2"/>
<reference evidence="6 7" key="1">
    <citation type="submission" date="2018-03" db="EMBL/GenBank/DDBJ databases">
        <title>Genomic Encyclopedia of Archaeal and Bacterial Type Strains, Phase II (KMG-II): from individual species to whole genera.</title>
        <authorList>
            <person name="Goeker M."/>
        </authorList>
    </citation>
    <scope>NUCLEOTIDE SEQUENCE [LARGE SCALE GENOMIC DNA]</scope>
    <source>
        <strain evidence="6 7">DSM 45348</strain>
    </source>
</reference>
<evidence type="ECO:0000259" key="5">
    <source>
        <dbReference type="PROSITE" id="PS01124"/>
    </source>
</evidence>
<dbReference type="SUPFAM" id="SSF46689">
    <property type="entry name" value="Homeodomain-like"/>
    <property type="match status" value="1"/>
</dbReference>
<name>A0A2T0S1C2_9ACTN</name>
<keyword evidence="3" id="KW-0804">Transcription</keyword>
<evidence type="ECO:0000313" key="7">
    <source>
        <dbReference type="Proteomes" id="UP000239209"/>
    </source>
</evidence>
<dbReference type="GO" id="GO:0000976">
    <property type="term" value="F:transcription cis-regulatory region binding"/>
    <property type="evidence" value="ECO:0007669"/>
    <property type="project" value="TreeGrafter"/>
</dbReference>
<evidence type="ECO:0000256" key="1">
    <source>
        <dbReference type="ARBA" id="ARBA00023015"/>
    </source>
</evidence>
<evidence type="ECO:0000256" key="3">
    <source>
        <dbReference type="ARBA" id="ARBA00023163"/>
    </source>
</evidence>
<dbReference type="InterPro" id="IPR032687">
    <property type="entry name" value="AraC-type_N"/>
</dbReference>
<dbReference type="InterPro" id="IPR018060">
    <property type="entry name" value="HTH_AraC"/>
</dbReference>
<dbReference type="GO" id="GO:0003700">
    <property type="term" value="F:DNA-binding transcription factor activity"/>
    <property type="evidence" value="ECO:0007669"/>
    <property type="project" value="InterPro"/>
</dbReference>
<feature type="domain" description="HTH araC/xylS-type" evidence="5">
    <location>
        <begin position="273"/>
        <end position="371"/>
    </location>
</feature>
<dbReference type="PROSITE" id="PS01124">
    <property type="entry name" value="HTH_ARAC_FAMILY_2"/>
    <property type="match status" value="1"/>
</dbReference>
<keyword evidence="2 6" id="KW-0238">DNA-binding</keyword>
<dbReference type="Gene3D" id="1.10.10.60">
    <property type="entry name" value="Homeodomain-like"/>
    <property type="match status" value="1"/>
</dbReference>
<dbReference type="Pfam" id="PF12625">
    <property type="entry name" value="Arabinose_bd"/>
    <property type="match status" value="1"/>
</dbReference>
<dbReference type="Pfam" id="PF12833">
    <property type="entry name" value="HTH_18"/>
    <property type="match status" value="1"/>
</dbReference>
<evidence type="ECO:0000256" key="2">
    <source>
        <dbReference type="ARBA" id="ARBA00023125"/>
    </source>
</evidence>
<sequence>MPGPVTKVRPNRGGASDRRFGRWQPPTCPKVVVPDSYDRRRAVRSAGLQRFRDTVVGLGGDPVHYAREAGLPVAALDTDDLLIPDAALAAALEIAAVDLRCPDLGLRVAAAQELSMLGPLAVAIRHAPSMRDALECTAEYMFVHFRGGRLSLIGDREGEPGMTGMRYAFGEGVRPLPQAIDMTMLFLHRSIAFLVGGEYGLRSVDLPHPAAAPAERYREAFGVRVHFDRPEAVLRLPVSLFDRPLNGADATLRNLALAFLSRQAPKPASDAAARVYAVLARELGSGSAELADVARVLLIHPRTLQRELAGEGQSFARILDDLRRSRARILLTTTDMSLGQVSRALGFAGQAVLSRCAHRWWGMSPSALRRRAGSHEGAPR</sequence>
<evidence type="ECO:0000256" key="4">
    <source>
        <dbReference type="SAM" id="MobiDB-lite"/>
    </source>
</evidence>
<accession>A0A2T0S1C2</accession>
<comment type="caution">
    <text evidence="6">The sequence shown here is derived from an EMBL/GenBank/DDBJ whole genome shotgun (WGS) entry which is preliminary data.</text>
</comment>
<gene>
    <name evidence="6" type="ORF">CLV70_11187</name>
</gene>
<proteinExistence type="predicted"/>
<evidence type="ECO:0000313" key="6">
    <source>
        <dbReference type="EMBL" id="PRY27123.1"/>
    </source>
</evidence>
<dbReference type="SMART" id="SM00342">
    <property type="entry name" value="HTH_ARAC"/>
    <property type="match status" value="1"/>
</dbReference>
<organism evidence="6 7">
    <name type="scientific">Pseudosporangium ferrugineum</name>
    <dbReference type="NCBI Taxonomy" id="439699"/>
    <lineage>
        <taxon>Bacteria</taxon>
        <taxon>Bacillati</taxon>
        <taxon>Actinomycetota</taxon>
        <taxon>Actinomycetes</taxon>
        <taxon>Micromonosporales</taxon>
        <taxon>Micromonosporaceae</taxon>
        <taxon>Pseudosporangium</taxon>
    </lineage>
</organism>
<dbReference type="PANTHER" id="PTHR47894:SF4">
    <property type="entry name" value="HTH-TYPE TRANSCRIPTIONAL REGULATOR GADX"/>
    <property type="match status" value="1"/>
</dbReference>
<dbReference type="PANTHER" id="PTHR47894">
    <property type="entry name" value="HTH-TYPE TRANSCRIPTIONAL REGULATOR GADX"/>
    <property type="match status" value="1"/>
</dbReference>
<dbReference type="InterPro" id="IPR009057">
    <property type="entry name" value="Homeodomain-like_sf"/>
</dbReference>
<protein>
    <submittedName>
        <fullName evidence="6">AraC-like DNA-binding protein</fullName>
    </submittedName>
</protein>
<keyword evidence="7" id="KW-1185">Reference proteome</keyword>
<dbReference type="Proteomes" id="UP000239209">
    <property type="component" value="Unassembled WGS sequence"/>
</dbReference>
<dbReference type="AlphaFoldDB" id="A0A2T0S1C2"/>
<keyword evidence="1" id="KW-0805">Transcription regulation</keyword>
<dbReference type="EMBL" id="PVZG01000011">
    <property type="protein sequence ID" value="PRY27123.1"/>
    <property type="molecule type" value="Genomic_DNA"/>
</dbReference>
<feature type="region of interest" description="Disordered" evidence="4">
    <location>
        <begin position="1"/>
        <end position="25"/>
    </location>
</feature>
<dbReference type="GO" id="GO:0005829">
    <property type="term" value="C:cytosol"/>
    <property type="evidence" value="ECO:0007669"/>
    <property type="project" value="TreeGrafter"/>
</dbReference>